<proteinExistence type="inferred from homology"/>
<reference evidence="8" key="1">
    <citation type="submission" date="2021-06" db="EMBL/GenBank/DDBJ databases">
        <authorList>
            <person name="Kallberg Y."/>
            <person name="Tangrot J."/>
            <person name="Rosling A."/>
        </authorList>
    </citation>
    <scope>NUCLEOTIDE SEQUENCE</scope>
    <source>
        <strain evidence="8">FL130A</strain>
    </source>
</reference>
<dbReference type="AlphaFoldDB" id="A0A9N9DZJ5"/>
<evidence type="ECO:0000313" key="8">
    <source>
        <dbReference type="EMBL" id="CAG8654043.1"/>
    </source>
</evidence>
<protein>
    <submittedName>
        <fullName evidence="8">3049_t:CDS:1</fullName>
    </submittedName>
</protein>
<dbReference type="InterPro" id="IPR006629">
    <property type="entry name" value="LITAF"/>
</dbReference>
<comment type="caution">
    <text evidence="8">The sequence shown here is derived from an EMBL/GenBank/DDBJ whole genome shotgun (WGS) entry which is preliminary data.</text>
</comment>
<comment type="subcellular location">
    <subcellularLocation>
        <location evidence="1">Membrane</location>
        <topology evidence="1">Peripheral membrane protein</topology>
    </subcellularLocation>
</comment>
<dbReference type="SMART" id="SM00714">
    <property type="entry name" value="LITAF"/>
    <property type="match status" value="1"/>
</dbReference>
<keyword evidence="5" id="KW-0472">Membrane</keyword>
<dbReference type="InterPro" id="IPR037519">
    <property type="entry name" value="LITAF_fam"/>
</dbReference>
<dbReference type="Proteomes" id="UP000789508">
    <property type="component" value="Unassembled WGS sequence"/>
</dbReference>
<evidence type="ECO:0000256" key="5">
    <source>
        <dbReference type="ARBA" id="ARBA00023136"/>
    </source>
</evidence>
<feature type="compositionally biased region" description="Polar residues" evidence="6">
    <location>
        <begin position="1"/>
        <end position="28"/>
    </location>
</feature>
<dbReference type="GO" id="GO:0008270">
    <property type="term" value="F:zinc ion binding"/>
    <property type="evidence" value="ECO:0007669"/>
    <property type="project" value="TreeGrafter"/>
</dbReference>
<evidence type="ECO:0000256" key="1">
    <source>
        <dbReference type="ARBA" id="ARBA00004170"/>
    </source>
</evidence>
<keyword evidence="3" id="KW-0479">Metal-binding</keyword>
<accession>A0A9N9DZJ5</accession>
<evidence type="ECO:0000256" key="2">
    <source>
        <dbReference type="ARBA" id="ARBA00005975"/>
    </source>
</evidence>
<evidence type="ECO:0000259" key="7">
    <source>
        <dbReference type="SMART" id="SM00714"/>
    </source>
</evidence>
<dbReference type="PANTHER" id="PTHR23292:SF6">
    <property type="entry name" value="FI16602P1-RELATED"/>
    <property type="match status" value="1"/>
</dbReference>
<name>A0A9N9DZJ5_9GLOM</name>
<dbReference type="EMBL" id="CAJVPS010009900">
    <property type="protein sequence ID" value="CAG8654043.1"/>
    <property type="molecule type" value="Genomic_DNA"/>
</dbReference>
<evidence type="ECO:0000256" key="3">
    <source>
        <dbReference type="ARBA" id="ARBA00022723"/>
    </source>
</evidence>
<dbReference type="PANTHER" id="PTHR23292">
    <property type="entry name" value="LIPOPOLYSACCHARIDE-INDUCED TUMOR NECROSIS FACTOR-ALPHA FACTOR"/>
    <property type="match status" value="1"/>
</dbReference>
<keyword evidence="4" id="KW-0862">Zinc</keyword>
<dbReference type="Pfam" id="PF10601">
    <property type="entry name" value="zf-LITAF-like"/>
    <property type="match status" value="1"/>
</dbReference>
<dbReference type="OrthoDB" id="5599753at2759"/>
<organism evidence="8 9">
    <name type="scientific">Ambispora leptoticha</name>
    <dbReference type="NCBI Taxonomy" id="144679"/>
    <lineage>
        <taxon>Eukaryota</taxon>
        <taxon>Fungi</taxon>
        <taxon>Fungi incertae sedis</taxon>
        <taxon>Mucoromycota</taxon>
        <taxon>Glomeromycotina</taxon>
        <taxon>Glomeromycetes</taxon>
        <taxon>Archaeosporales</taxon>
        <taxon>Ambisporaceae</taxon>
        <taxon>Ambispora</taxon>
    </lineage>
</organism>
<evidence type="ECO:0000313" key="9">
    <source>
        <dbReference type="Proteomes" id="UP000789508"/>
    </source>
</evidence>
<comment type="similarity">
    <text evidence="2">Belongs to the CDIP1/LITAF family.</text>
</comment>
<feature type="domain" description="LITAF" evidence="7">
    <location>
        <begin position="95"/>
        <end position="148"/>
    </location>
</feature>
<feature type="region of interest" description="Disordered" evidence="6">
    <location>
        <begin position="1"/>
        <end position="42"/>
    </location>
</feature>
<dbReference type="GO" id="GO:0016020">
    <property type="term" value="C:membrane"/>
    <property type="evidence" value="ECO:0007669"/>
    <property type="project" value="UniProtKB-SubCell"/>
</dbReference>
<sequence>MTNKTNIPSNFDSPPPYSATTEPEQSSLVPRALETSPLYPNVPKNSYNSIPNLYYQPTPPPIADSSSSSVSAAGYAPDTVILPAPVSLQSLRDEPTVTICPHCRNRVLSIVSYKSGSATWLASCGVNDLKDCKHTCPCCSRTMATYSRLNGSIEVYS</sequence>
<gene>
    <name evidence="8" type="ORF">ALEPTO_LOCUS10110</name>
</gene>
<evidence type="ECO:0000256" key="6">
    <source>
        <dbReference type="SAM" id="MobiDB-lite"/>
    </source>
</evidence>
<keyword evidence="9" id="KW-1185">Reference proteome</keyword>
<evidence type="ECO:0000256" key="4">
    <source>
        <dbReference type="ARBA" id="ARBA00022833"/>
    </source>
</evidence>